<reference evidence="3" key="1">
    <citation type="submission" date="2011-07" db="EMBL/GenBank/DDBJ databases">
        <authorList>
            <consortium name="Caenorhabditis brenneri Sequencing and Analysis Consortium"/>
            <person name="Wilson R.K."/>
        </authorList>
    </citation>
    <scope>NUCLEOTIDE SEQUENCE [LARGE SCALE GENOMIC DNA]</scope>
    <source>
        <strain evidence="3">PB2801</strain>
    </source>
</reference>
<dbReference type="Proteomes" id="UP000008068">
    <property type="component" value="Unassembled WGS sequence"/>
</dbReference>
<evidence type="ECO:0000313" key="3">
    <source>
        <dbReference type="Proteomes" id="UP000008068"/>
    </source>
</evidence>
<dbReference type="EMBL" id="GL379993">
    <property type="protein sequence ID" value="EGT41349.1"/>
    <property type="molecule type" value="Genomic_DNA"/>
</dbReference>
<sequence length="114" mass="13234">MAERQSSSQNVNSTSNDMRNQNSSKSQHSSQNSSQFKTQHQISRESQRFEVSNTSSESHRQPAQEVIFCKYNPLHVVHITRQRDHELSECPDREWGPGEEIIKYNDLEEDGDNQ</sequence>
<evidence type="ECO:0000313" key="2">
    <source>
        <dbReference type="EMBL" id="EGT41349.1"/>
    </source>
</evidence>
<dbReference type="FunCoup" id="G0NZV1">
    <property type="interactions" value="367"/>
</dbReference>
<dbReference type="InParanoid" id="G0NZV1"/>
<keyword evidence="3" id="KW-1185">Reference proteome</keyword>
<accession>G0NZV1</accession>
<gene>
    <name evidence="2" type="ORF">CAEBREN_04588</name>
</gene>
<name>G0NZV1_CAEBE</name>
<dbReference type="HOGENOM" id="CLU_2225545_0_0_1"/>
<evidence type="ECO:0000256" key="1">
    <source>
        <dbReference type="SAM" id="MobiDB-lite"/>
    </source>
</evidence>
<feature type="compositionally biased region" description="Low complexity" evidence="1">
    <location>
        <begin position="1"/>
        <end position="35"/>
    </location>
</feature>
<protein>
    <submittedName>
        <fullName evidence="2">Uncharacterized protein</fullName>
    </submittedName>
</protein>
<organism evidence="3">
    <name type="scientific">Caenorhabditis brenneri</name>
    <name type="common">Nematode worm</name>
    <dbReference type="NCBI Taxonomy" id="135651"/>
    <lineage>
        <taxon>Eukaryota</taxon>
        <taxon>Metazoa</taxon>
        <taxon>Ecdysozoa</taxon>
        <taxon>Nematoda</taxon>
        <taxon>Chromadorea</taxon>
        <taxon>Rhabditida</taxon>
        <taxon>Rhabditina</taxon>
        <taxon>Rhabditomorpha</taxon>
        <taxon>Rhabditoidea</taxon>
        <taxon>Rhabditidae</taxon>
        <taxon>Peloderinae</taxon>
        <taxon>Caenorhabditis</taxon>
    </lineage>
</organism>
<dbReference type="OMA" id="ESENCPD"/>
<dbReference type="STRING" id="135651.G0NZV1"/>
<dbReference type="AlphaFoldDB" id="G0NZV1"/>
<proteinExistence type="predicted"/>
<dbReference type="eggNOG" id="ENOG502TIVH">
    <property type="taxonomic scope" value="Eukaryota"/>
</dbReference>
<feature type="region of interest" description="Disordered" evidence="1">
    <location>
        <begin position="1"/>
        <end position="61"/>
    </location>
</feature>